<reference evidence="5" key="1">
    <citation type="submission" date="2022-10" db="EMBL/GenBank/DDBJ databases">
        <authorList>
            <person name="Chen Y."/>
            <person name="Dougan E. K."/>
            <person name="Chan C."/>
            <person name="Rhodes N."/>
            <person name="Thang M."/>
        </authorList>
    </citation>
    <scope>NUCLEOTIDE SEQUENCE</scope>
</reference>
<dbReference type="Proteomes" id="UP001152797">
    <property type="component" value="Unassembled WGS sequence"/>
</dbReference>
<keyword evidence="3" id="KW-0472">Membrane</keyword>
<feature type="transmembrane region" description="Helical" evidence="3">
    <location>
        <begin position="1010"/>
        <end position="1029"/>
    </location>
</feature>
<dbReference type="GO" id="GO:0003676">
    <property type="term" value="F:nucleic acid binding"/>
    <property type="evidence" value="ECO:0007669"/>
    <property type="project" value="InterPro"/>
</dbReference>
<evidence type="ECO:0000256" key="1">
    <source>
        <dbReference type="PROSITE-ProRule" id="PRU00047"/>
    </source>
</evidence>
<organism evidence="5">
    <name type="scientific">Cladocopium goreaui</name>
    <dbReference type="NCBI Taxonomy" id="2562237"/>
    <lineage>
        <taxon>Eukaryota</taxon>
        <taxon>Sar</taxon>
        <taxon>Alveolata</taxon>
        <taxon>Dinophyceae</taxon>
        <taxon>Suessiales</taxon>
        <taxon>Symbiodiniaceae</taxon>
        <taxon>Cladocopium</taxon>
    </lineage>
</organism>
<evidence type="ECO:0000256" key="3">
    <source>
        <dbReference type="SAM" id="Phobius"/>
    </source>
</evidence>
<keyword evidence="1" id="KW-0479">Metal-binding</keyword>
<feature type="domain" description="CCHC-type" evidence="4">
    <location>
        <begin position="80"/>
        <end position="93"/>
    </location>
</feature>
<keyword evidence="1" id="KW-0863">Zinc-finger</keyword>
<feature type="compositionally biased region" description="Basic and acidic residues" evidence="2">
    <location>
        <begin position="1157"/>
        <end position="1167"/>
    </location>
</feature>
<feature type="compositionally biased region" description="Basic and acidic residues" evidence="2">
    <location>
        <begin position="63"/>
        <end position="76"/>
    </location>
</feature>
<dbReference type="AlphaFoldDB" id="A0A9P1GMU5"/>
<dbReference type="SUPFAM" id="SSF57756">
    <property type="entry name" value="Retrovirus zinc finger-like domains"/>
    <property type="match status" value="1"/>
</dbReference>
<feature type="region of interest" description="Disordered" evidence="2">
    <location>
        <begin position="1119"/>
        <end position="1224"/>
    </location>
</feature>
<accession>A0A9P1GMU5</accession>
<dbReference type="EMBL" id="CAMXCT010006655">
    <property type="protein sequence ID" value="CAI4017758.1"/>
    <property type="molecule type" value="Genomic_DNA"/>
</dbReference>
<feature type="region of interest" description="Disordered" evidence="2">
    <location>
        <begin position="1"/>
        <end position="76"/>
    </location>
</feature>
<gene>
    <name evidence="5" type="ORF">C1SCF055_LOCUS42378</name>
</gene>
<dbReference type="SMART" id="SM00343">
    <property type="entry name" value="ZnF_C2HC"/>
    <property type="match status" value="1"/>
</dbReference>
<feature type="compositionally biased region" description="Acidic residues" evidence="2">
    <location>
        <begin position="1171"/>
        <end position="1186"/>
    </location>
</feature>
<dbReference type="InterPro" id="IPR036875">
    <property type="entry name" value="Znf_CCHC_sf"/>
</dbReference>
<evidence type="ECO:0000313" key="5">
    <source>
        <dbReference type="EMBL" id="CAI4017758.1"/>
    </source>
</evidence>
<evidence type="ECO:0000313" key="7">
    <source>
        <dbReference type="Proteomes" id="UP001152797"/>
    </source>
</evidence>
<dbReference type="EMBL" id="CAMXCT020006655">
    <property type="protein sequence ID" value="CAL1171133.1"/>
    <property type="molecule type" value="Genomic_DNA"/>
</dbReference>
<dbReference type="Pfam" id="PF00098">
    <property type="entry name" value="zf-CCHC"/>
    <property type="match status" value="1"/>
</dbReference>
<sequence length="1237" mass="138375">MEIDRVKGGKAAGKGKGKSKEGKGKAKGKEQKGKGKTYGKQNQWNSTSTTSWSTTSKSGKGGDQNDKGKGKSKSKDGVTCFKCGRVGHMAKDCWRVRQVGNLEASSTVLSSVTGQESVGPSVSQAATAVKRVAFSAGEHDPVVFDMRSSSISSWCHCRMVKFFYIDNEEYKPMSIRSTTFGGETNERYEIDTNEVDIIIDSGADAPVFPSSMIHCGRQCDGQQVALQDAQGRAIPLLGQRSAAVVLEDKNGVEIEVRDNVVFSDEISQPILSFGRLMNAGWSMCAQTRSLRNGAYEICWTSTSSKPSVKNVQSRSQSTPNPACSISMPSKGIVHVGLQSWSEVCLQSSNRLRLPSNRSNMSSNDQAAVLEAMGFGVEPGEERAMLEALEGEIQPMLDTPEDVQLEQQELELPPDVPAGNGEVPRVGDAEQLQLQVPQEGEIVVGEVLPHQIEVDGNVLTVAIAQTQGVVERHPNAQTLVKPPDPKQQELHELTHTPYEPWCTACLKHRARPDPHRRTGEAHNTSIPIISMDFCMTKKRDGLDPQPERAPDDKGALWLVLTCSQTGYLGVVPIQGKGQIKYMTHEVLSFVQHALRLKTRIFTTKVKDSAGNSLAENSIQRIRQLACTLVEDVAQKTGLSYPCEHPLWSWAGRHAAWCLNRYQVGRSLTAHEVTQGKRYDGKVARFGEPVYGYCMGKTENQDAWIIGDGVDVMLSRSIRRVDRPWTNFLAYYSGLQTHSFVYQTNFGGRIVPTKRKIIPQKQDGRLLPKLSGVERRFADEEAKLYRSLVGFGIYLSQERIEIGFIIKQLASGMSNPARGHLQVMRKLIGYLKNTRGHYNRLKAPSHGQGVHHHYDSKWILETFTDSDWSGDRKTRRSTSSAVHCLNGIVVYHSSRGQRVVSLSSAVLEVKQISTLLNIGDIGTKPLGKGRLYALMCWCNVFTKEGVPVGEEEAAKAKGTHYNKTSVMRIAKLIQQVVLIGGLEQASGELVPFRLDLETVEVYKSTRSEVGHASYITVVLIFFVVIAVFYYLHKIIRDLRGQLAHLRAELREQQGLQENEIHMHHMHITAMNVAIIRMGGYVNINDPITEQDWDNWHYVERNNKTVDFRKCRRDLEELRKYVHRRRRQNTPRHGSRSRDDDETEEPPQRPEELGEEEWLENVREERRDTLPEAFEGEPEQAGGETEEIDGEHAEGEESESELERSQSFHSGTNDTIARYREPIHDGGVLRVARYRLDKLS</sequence>
<name>A0A9P1GMU5_9DINO</name>
<evidence type="ECO:0000259" key="4">
    <source>
        <dbReference type="PROSITE" id="PS50158"/>
    </source>
</evidence>
<dbReference type="PROSITE" id="PS50158">
    <property type="entry name" value="ZF_CCHC"/>
    <property type="match status" value="1"/>
</dbReference>
<keyword evidence="7" id="KW-1185">Reference proteome</keyword>
<dbReference type="OrthoDB" id="128382at2759"/>
<dbReference type="GO" id="GO:0008270">
    <property type="term" value="F:zinc ion binding"/>
    <property type="evidence" value="ECO:0007669"/>
    <property type="project" value="UniProtKB-KW"/>
</dbReference>
<proteinExistence type="predicted"/>
<dbReference type="InterPro" id="IPR001878">
    <property type="entry name" value="Znf_CCHC"/>
</dbReference>
<keyword evidence="3" id="KW-1133">Transmembrane helix</keyword>
<dbReference type="Gene3D" id="4.10.60.10">
    <property type="entry name" value="Zinc finger, CCHC-type"/>
    <property type="match status" value="1"/>
</dbReference>
<evidence type="ECO:0000313" key="6">
    <source>
        <dbReference type="EMBL" id="CAL4805070.1"/>
    </source>
</evidence>
<feature type="compositionally biased region" description="Basic and acidic residues" evidence="2">
    <location>
        <begin position="18"/>
        <end position="33"/>
    </location>
</feature>
<dbReference type="EMBL" id="CAMXCT030006655">
    <property type="protein sequence ID" value="CAL4805070.1"/>
    <property type="molecule type" value="Genomic_DNA"/>
</dbReference>
<dbReference type="PANTHER" id="PTHR11439:SF463">
    <property type="entry name" value="REVERSE TRANSCRIPTASE TY1_COPIA-TYPE DOMAIN-CONTAINING PROTEIN"/>
    <property type="match status" value="1"/>
</dbReference>
<dbReference type="PANTHER" id="PTHR11439">
    <property type="entry name" value="GAG-POL-RELATED RETROTRANSPOSON"/>
    <property type="match status" value="1"/>
</dbReference>
<keyword evidence="3" id="KW-0812">Transmembrane</keyword>
<comment type="caution">
    <text evidence="5">The sequence shown here is derived from an EMBL/GenBank/DDBJ whole genome shotgun (WGS) entry which is preliminary data.</text>
</comment>
<evidence type="ECO:0000256" key="2">
    <source>
        <dbReference type="SAM" id="MobiDB-lite"/>
    </source>
</evidence>
<feature type="compositionally biased region" description="Basic and acidic residues" evidence="2">
    <location>
        <begin position="1187"/>
        <end position="1203"/>
    </location>
</feature>
<reference evidence="6 7" key="2">
    <citation type="submission" date="2024-05" db="EMBL/GenBank/DDBJ databases">
        <authorList>
            <person name="Chen Y."/>
            <person name="Shah S."/>
            <person name="Dougan E. K."/>
            <person name="Thang M."/>
            <person name="Chan C."/>
        </authorList>
    </citation>
    <scope>NUCLEOTIDE SEQUENCE [LARGE SCALE GENOMIC DNA]</scope>
</reference>
<protein>
    <submittedName>
        <fullName evidence="6">Uncharacterized mitochondrial protein AtMg00810 (ORF240b)</fullName>
    </submittedName>
</protein>
<feature type="compositionally biased region" description="Low complexity" evidence="2">
    <location>
        <begin position="38"/>
        <end position="58"/>
    </location>
</feature>
<keyword evidence="1" id="KW-0862">Zinc</keyword>
<feature type="compositionally biased region" description="Basic residues" evidence="2">
    <location>
        <begin position="1119"/>
        <end position="1132"/>
    </location>
</feature>